<gene>
    <name evidence="2" type="ORF">E9229_001459</name>
</gene>
<reference evidence="2 3" key="1">
    <citation type="submission" date="2020-08" db="EMBL/GenBank/DDBJ databases">
        <title>Sequencing the genomes of 1000 actinobacteria strains.</title>
        <authorList>
            <person name="Klenk H.-P."/>
        </authorList>
    </citation>
    <scope>NUCLEOTIDE SEQUENCE [LARGE SCALE GENOMIC DNA]</scope>
    <source>
        <strain evidence="2 3">DSM 22826</strain>
    </source>
</reference>
<dbReference type="AlphaFoldDB" id="A0A839QG29"/>
<comment type="caution">
    <text evidence="2">The sequence shown here is derived from an EMBL/GenBank/DDBJ whole genome shotgun (WGS) entry which is preliminary data.</text>
</comment>
<organism evidence="2 3">
    <name type="scientific">Paeniglutamicibacter cryotolerans</name>
    <dbReference type="NCBI Taxonomy" id="670079"/>
    <lineage>
        <taxon>Bacteria</taxon>
        <taxon>Bacillati</taxon>
        <taxon>Actinomycetota</taxon>
        <taxon>Actinomycetes</taxon>
        <taxon>Micrococcales</taxon>
        <taxon>Micrococcaceae</taxon>
        <taxon>Paeniglutamicibacter</taxon>
    </lineage>
</organism>
<evidence type="ECO:0000256" key="1">
    <source>
        <dbReference type="SAM" id="Phobius"/>
    </source>
</evidence>
<evidence type="ECO:0000313" key="2">
    <source>
        <dbReference type="EMBL" id="MBB2995268.1"/>
    </source>
</evidence>
<evidence type="ECO:0000313" key="3">
    <source>
        <dbReference type="Proteomes" id="UP000523000"/>
    </source>
</evidence>
<feature type="transmembrane region" description="Helical" evidence="1">
    <location>
        <begin position="78"/>
        <end position="99"/>
    </location>
</feature>
<protein>
    <submittedName>
        <fullName evidence="2">Uncharacterized protein</fullName>
    </submittedName>
</protein>
<feature type="transmembrane region" description="Helical" evidence="1">
    <location>
        <begin position="506"/>
        <end position="524"/>
    </location>
</feature>
<sequence>MAAAMLNEPVDFDPWIRSRTAEREAKRGRFGERAADAYMAVLALFMVVLFATGIAQAFTQNFRTGLEGGLLRPGLGVVPPASAASALLMVALLAMLSLFSRLGPSAVDRAQGFWWLSLPVRRTPFLARLLRQRLVWIIALGLVLWIPLGIALLDAGQRLPAAVGIGLGALCLGLMLAVLALIAAVAQFAGRARWIRGGLGFGTTALALVYALDAVLHAAGHPGLERLWAVLPVSWPAAAQGGAWWIVPALAASVAGLFAYVAPRLERNSSRELMARGASSAHAGAALAMLDTKVLGSAIEQAGAHESRRQAAQRESIRRRGSDAFGRMLPAALARGPLGALMRAEALVLLRTGSVWSSLAAGLLLPVAGTLAVGAGQPVALCTLVLIGACIAAKGAGAAAAQAADVPALDSIIPLGRGAIRRAHGAVAGILLAVYGAVLAAYLGWAVALDGRSVGLLVAIGVLAGIGLAAGTVRLAYRPGLDWGSVMVLALMNKATQPLLAHFTRGYDVMVLAVIPLLVGLFLAPVPPMLAVVALVVAGVAWFTGTHVADRPPPRN</sequence>
<keyword evidence="3" id="KW-1185">Reference proteome</keyword>
<keyword evidence="1" id="KW-0472">Membrane</keyword>
<keyword evidence="1" id="KW-0812">Transmembrane</keyword>
<feature type="transmembrane region" description="Helical" evidence="1">
    <location>
        <begin position="426"/>
        <end position="448"/>
    </location>
</feature>
<proteinExistence type="predicted"/>
<feature type="transmembrane region" description="Helical" evidence="1">
    <location>
        <begin position="37"/>
        <end position="58"/>
    </location>
</feature>
<name>A0A839QG29_9MICC</name>
<dbReference type="Proteomes" id="UP000523000">
    <property type="component" value="Unassembled WGS sequence"/>
</dbReference>
<feature type="transmembrane region" description="Helical" evidence="1">
    <location>
        <begin position="159"/>
        <end position="186"/>
    </location>
</feature>
<accession>A0A839QG29</accession>
<dbReference type="InterPro" id="IPR046264">
    <property type="entry name" value="DUF6297"/>
</dbReference>
<feature type="transmembrane region" description="Helical" evidence="1">
    <location>
        <begin position="134"/>
        <end position="153"/>
    </location>
</feature>
<dbReference type="Pfam" id="PF19814">
    <property type="entry name" value="DUF6297"/>
    <property type="match status" value="1"/>
</dbReference>
<feature type="transmembrane region" description="Helical" evidence="1">
    <location>
        <begin position="242"/>
        <end position="262"/>
    </location>
</feature>
<dbReference type="RefSeq" id="WP_183510561.1">
    <property type="nucleotide sequence ID" value="NZ_BAABGK010000022.1"/>
</dbReference>
<feature type="transmembrane region" description="Helical" evidence="1">
    <location>
        <begin position="454"/>
        <end position="477"/>
    </location>
</feature>
<dbReference type="EMBL" id="JACHVS010000001">
    <property type="protein sequence ID" value="MBB2995268.1"/>
    <property type="molecule type" value="Genomic_DNA"/>
</dbReference>
<feature type="transmembrane region" description="Helical" evidence="1">
    <location>
        <begin position="198"/>
        <end position="219"/>
    </location>
</feature>
<keyword evidence="1" id="KW-1133">Transmembrane helix</keyword>